<keyword evidence="2" id="KW-1185">Reference proteome</keyword>
<evidence type="ECO:0000313" key="1">
    <source>
        <dbReference type="EMBL" id="RXH55271.1"/>
    </source>
</evidence>
<reference evidence="2" key="2">
    <citation type="submission" date="2019-02" db="EMBL/GenBank/DDBJ databases">
        <title>Granulicella sibirica sp. nov., a psychrotolerant acidobacterium isolated from an organic soil layer in forested tundra, West Siberia.</title>
        <authorList>
            <person name="Oshkin I.Y."/>
            <person name="Kulichevskaya I.S."/>
            <person name="Rijpstra W.I.C."/>
            <person name="Sinninghe Damste J.S."/>
            <person name="Rakitin A.L."/>
            <person name="Ravin N.V."/>
            <person name="Dedysh S.N."/>
        </authorList>
    </citation>
    <scope>NUCLEOTIDE SEQUENCE [LARGE SCALE GENOMIC DNA]</scope>
    <source>
        <strain evidence="2">AF10</strain>
    </source>
</reference>
<protein>
    <submittedName>
        <fullName evidence="1">Uncharacterized protein</fullName>
    </submittedName>
</protein>
<organism evidence="1 2">
    <name type="scientific">Granulicella sibirica</name>
    <dbReference type="NCBI Taxonomy" id="2479048"/>
    <lineage>
        <taxon>Bacteria</taxon>
        <taxon>Pseudomonadati</taxon>
        <taxon>Acidobacteriota</taxon>
        <taxon>Terriglobia</taxon>
        <taxon>Terriglobales</taxon>
        <taxon>Acidobacteriaceae</taxon>
        <taxon>Granulicella</taxon>
    </lineage>
</organism>
<dbReference type="AlphaFoldDB" id="A0A4Q0T172"/>
<dbReference type="EMBL" id="RDSM01000003">
    <property type="protein sequence ID" value="RXH55271.1"/>
    <property type="molecule type" value="Genomic_DNA"/>
</dbReference>
<accession>A0A4Q0T172</accession>
<sequence>MEGLWNLHHAIEGLYDTGVRKGFRQRTLLRDQMATLEKNKELLVDMIQWLSQMTDSEEMTRINELFDLAEAEIERGETVALP</sequence>
<name>A0A4Q0T172_9BACT</name>
<reference evidence="1 2" key="1">
    <citation type="submission" date="2018-11" db="EMBL/GenBank/DDBJ databases">
        <authorList>
            <person name="Mardanov A.V."/>
            <person name="Ravin N.V."/>
            <person name="Dedysh S.N."/>
        </authorList>
    </citation>
    <scope>NUCLEOTIDE SEQUENCE [LARGE SCALE GENOMIC DNA]</scope>
    <source>
        <strain evidence="1 2">AF10</strain>
    </source>
</reference>
<proteinExistence type="predicted"/>
<comment type="caution">
    <text evidence="1">The sequence shown here is derived from an EMBL/GenBank/DDBJ whole genome shotgun (WGS) entry which is preliminary data.</text>
</comment>
<gene>
    <name evidence="1" type="ORF">GRAN_4375</name>
</gene>
<evidence type="ECO:0000313" key="2">
    <source>
        <dbReference type="Proteomes" id="UP000289437"/>
    </source>
</evidence>
<dbReference type="Proteomes" id="UP000289437">
    <property type="component" value="Unassembled WGS sequence"/>
</dbReference>